<evidence type="ECO:0000259" key="6">
    <source>
        <dbReference type="Pfam" id="PF03404"/>
    </source>
</evidence>
<dbReference type="InterPro" id="IPR005066">
    <property type="entry name" value="MoCF_OxRdtse_dimer"/>
</dbReference>
<dbReference type="GO" id="GO:0020037">
    <property type="term" value="F:heme binding"/>
    <property type="evidence" value="ECO:0007669"/>
    <property type="project" value="TreeGrafter"/>
</dbReference>
<sequence>MGFFARFITIILNALLIHKALNDEVVAVKKHGLHELYAKDPVKADEQVFQRTSNALTRRGFIKGLKSLSLLLGAEVVYGQFMPAGLIPAAFAQSNTPFSIEGKDGLTILNDRPINAETPAHLLDDAVTPASRFFVRNNGIPPQKPDASTWTLTIEGESAEQSKTSTLEELKTQFKHYTYQLTLECGGNGRAEFSPAATGNQWTTGAVGCPKWTGVRLKDVLTSVGVKDSAVYIGYYGDDQHLSRTPGKAAISRGVPINKAMEDESLIAWAMNDEPLPLMNGYPLRLVFGGWPASTSGKWLKKIVVRDRVHDGAKMLGKAYRLPCKPVAPGAKVADEDMCIIEAMPIKSLITFPQSGTDHPLAKKLSVRGHAWSGDGKVAEVYTSIDFGQTWQIAELTLPVNRHAWQQFTTKIAFPQQGYFEIWAKAVDENGKAQPMVLPGWNPKGYLNNACHRIAVRVV</sequence>
<dbReference type="GO" id="GO:0006790">
    <property type="term" value="P:sulfur compound metabolic process"/>
    <property type="evidence" value="ECO:0007669"/>
    <property type="project" value="TreeGrafter"/>
</dbReference>
<protein>
    <submittedName>
        <fullName evidence="7">Sulfite oxidase</fullName>
    </submittedName>
</protein>
<feature type="domain" description="Moybdenum cofactor oxidoreductase dimerisation" evidence="6">
    <location>
        <begin position="340"/>
        <end position="458"/>
    </location>
</feature>
<evidence type="ECO:0000256" key="2">
    <source>
        <dbReference type="ARBA" id="ARBA00022505"/>
    </source>
</evidence>
<accession>A0AB33A3J5</accession>
<feature type="domain" description="Oxidoreductase molybdopterin-binding" evidence="5">
    <location>
        <begin position="144"/>
        <end position="312"/>
    </location>
</feature>
<dbReference type="GO" id="GO:0043546">
    <property type="term" value="F:molybdopterin cofactor binding"/>
    <property type="evidence" value="ECO:0007669"/>
    <property type="project" value="TreeGrafter"/>
</dbReference>
<evidence type="ECO:0000256" key="4">
    <source>
        <dbReference type="ARBA" id="ARBA00023002"/>
    </source>
</evidence>
<reference evidence="8" key="1">
    <citation type="journal article" date="2012" name="Sci. Rep.">
        <title>Genomes of surface isolates of Alteromonas macleodii: the life of a widespread marine opportunistic copiotroph.</title>
        <authorList>
            <person name="Lopez-Perez M."/>
            <person name="Gonzaga A."/>
            <person name="Martin-Cuadrado A.B."/>
            <person name="Onyshchenko O."/>
            <person name="Ghavidel A."/>
            <person name="Ghai R."/>
            <person name="Rodriguez-Valera F."/>
        </authorList>
    </citation>
    <scope>NUCLEOTIDE SEQUENCE [LARGE SCALE GENOMIC DNA]</scope>
    <source>
        <strain evidence="8">English Channel 673</strain>
    </source>
</reference>
<dbReference type="CDD" id="cd02110">
    <property type="entry name" value="SO_family_Moco_dimer"/>
    <property type="match status" value="1"/>
</dbReference>
<dbReference type="Pfam" id="PF03404">
    <property type="entry name" value="Mo-co_dimer"/>
    <property type="match status" value="1"/>
</dbReference>
<gene>
    <name evidence="7" type="ordered locus">AMEC673_18125</name>
</gene>
<dbReference type="PRINTS" id="PR00407">
    <property type="entry name" value="EUMOPTERIN"/>
</dbReference>
<dbReference type="Gene3D" id="2.60.40.650">
    <property type="match status" value="1"/>
</dbReference>
<dbReference type="GO" id="GO:0030151">
    <property type="term" value="F:molybdenum ion binding"/>
    <property type="evidence" value="ECO:0007669"/>
    <property type="project" value="InterPro"/>
</dbReference>
<dbReference type="InterPro" id="IPR000572">
    <property type="entry name" value="OxRdtase_Mopterin-bd_dom"/>
</dbReference>
<dbReference type="GO" id="GO:0008482">
    <property type="term" value="F:sulfite oxidase activity"/>
    <property type="evidence" value="ECO:0007669"/>
    <property type="project" value="TreeGrafter"/>
</dbReference>
<dbReference type="Gene3D" id="3.90.420.10">
    <property type="entry name" value="Oxidoreductase, molybdopterin-binding domain"/>
    <property type="match status" value="1"/>
</dbReference>
<dbReference type="InterPro" id="IPR008335">
    <property type="entry name" value="Mopterin_OxRdtase_euk"/>
</dbReference>
<proteinExistence type="predicted"/>
<keyword evidence="2" id="KW-0500">Molybdenum</keyword>
<organism evidence="7 8">
    <name type="scientific">Alteromonas macleodii (strain English Channel 673)</name>
    <dbReference type="NCBI Taxonomy" id="1004788"/>
    <lineage>
        <taxon>Bacteria</taxon>
        <taxon>Pseudomonadati</taxon>
        <taxon>Pseudomonadota</taxon>
        <taxon>Gammaproteobacteria</taxon>
        <taxon>Alteromonadales</taxon>
        <taxon>Alteromonadaceae</taxon>
        <taxon>Alteromonas/Salinimonas group</taxon>
        <taxon>Alteromonas</taxon>
    </lineage>
</organism>
<dbReference type="AlphaFoldDB" id="A0AB33A3J5"/>
<comment type="cofactor">
    <cofactor evidence="1">
        <name>Mo-molybdopterin</name>
        <dbReference type="ChEBI" id="CHEBI:71302"/>
    </cofactor>
</comment>
<evidence type="ECO:0000256" key="3">
    <source>
        <dbReference type="ARBA" id="ARBA00022723"/>
    </source>
</evidence>
<dbReference type="PANTHER" id="PTHR19372:SF7">
    <property type="entry name" value="SULFITE OXIDASE, MITOCHONDRIAL"/>
    <property type="match status" value="1"/>
</dbReference>
<dbReference type="PANTHER" id="PTHR19372">
    <property type="entry name" value="SULFITE REDUCTASE"/>
    <property type="match status" value="1"/>
</dbReference>
<evidence type="ECO:0000313" key="8">
    <source>
        <dbReference type="Proteomes" id="UP000006296"/>
    </source>
</evidence>
<dbReference type="KEGG" id="amg:AMEC673_18125"/>
<evidence type="ECO:0000256" key="1">
    <source>
        <dbReference type="ARBA" id="ARBA00001924"/>
    </source>
</evidence>
<keyword evidence="3" id="KW-0479">Metal-binding</keyword>
<dbReference type="EMBL" id="CP003844">
    <property type="protein sequence ID" value="AFT76301.1"/>
    <property type="molecule type" value="Genomic_DNA"/>
</dbReference>
<dbReference type="InterPro" id="IPR036374">
    <property type="entry name" value="OxRdtase_Mopterin-bd_sf"/>
</dbReference>
<dbReference type="Pfam" id="PF00174">
    <property type="entry name" value="Oxidored_molyb"/>
    <property type="match status" value="1"/>
</dbReference>
<keyword evidence="4" id="KW-0560">Oxidoreductase</keyword>
<evidence type="ECO:0000259" key="5">
    <source>
        <dbReference type="Pfam" id="PF00174"/>
    </source>
</evidence>
<dbReference type="RefSeq" id="WP_014977674.1">
    <property type="nucleotide sequence ID" value="NC_018678.1"/>
</dbReference>
<dbReference type="SUPFAM" id="SSF56524">
    <property type="entry name" value="Oxidoreductase molybdopterin-binding domain"/>
    <property type="match status" value="1"/>
</dbReference>
<evidence type="ECO:0000313" key="7">
    <source>
        <dbReference type="EMBL" id="AFT76301.1"/>
    </source>
</evidence>
<dbReference type="Proteomes" id="UP000006296">
    <property type="component" value="Chromosome"/>
</dbReference>
<name>A0AB33A3J5_ALTME</name>
<dbReference type="InterPro" id="IPR014756">
    <property type="entry name" value="Ig_E-set"/>
</dbReference>
<dbReference type="SUPFAM" id="SSF81296">
    <property type="entry name" value="E set domains"/>
    <property type="match status" value="1"/>
</dbReference>